<feature type="chain" id="PRO_5003120738" evidence="9">
    <location>
        <begin position="21"/>
        <end position="671"/>
    </location>
</feature>
<dbReference type="Gene3D" id="4.10.450.10">
    <property type="entry name" value="Glucose Oxidase, domain 2"/>
    <property type="match status" value="1"/>
</dbReference>
<dbReference type="OMA" id="GYHLQDH"/>
<dbReference type="Proteomes" id="UP000007431">
    <property type="component" value="Unassembled WGS sequence"/>
</dbReference>
<evidence type="ECO:0000256" key="7">
    <source>
        <dbReference type="PIRSR" id="PIRSR000137-2"/>
    </source>
</evidence>
<dbReference type="InterPro" id="IPR000172">
    <property type="entry name" value="GMC_OxRdtase_N"/>
</dbReference>
<feature type="binding site" evidence="7">
    <location>
        <position position="119"/>
    </location>
    <ligand>
        <name>FAD</name>
        <dbReference type="ChEBI" id="CHEBI:57692"/>
    </ligand>
</feature>
<dbReference type="InterPro" id="IPR007867">
    <property type="entry name" value="GMC_OxRtase_C"/>
</dbReference>
<dbReference type="InParanoid" id="D8QBF8"/>
<dbReference type="EMBL" id="GL377309">
    <property type="protein sequence ID" value="EFI94350.1"/>
    <property type="molecule type" value="Genomic_DNA"/>
</dbReference>
<dbReference type="GeneID" id="9594003"/>
<dbReference type="SUPFAM" id="SSF54373">
    <property type="entry name" value="FAD-linked reductases, C-terminal domain"/>
    <property type="match status" value="1"/>
</dbReference>
<dbReference type="HOGENOM" id="CLU_002865_6_0_1"/>
<dbReference type="Pfam" id="PF05199">
    <property type="entry name" value="GMC_oxred_C"/>
    <property type="match status" value="1"/>
</dbReference>
<keyword evidence="5" id="KW-0560">Oxidoreductase</keyword>
<dbReference type="Gene3D" id="3.30.560.10">
    <property type="entry name" value="Glucose Oxidase, domain 3"/>
    <property type="match status" value="1"/>
</dbReference>
<comment type="cofactor">
    <cofactor evidence="1 7">
        <name>FAD</name>
        <dbReference type="ChEBI" id="CHEBI:57692"/>
    </cofactor>
</comment>
<evidence type="ECO:0000313" key="13">
    <source>
        <dbReference type="Proteomes" id="UP000007431"/>
    </source>
</evidence>
<proteinExistence type="inferred from homology"/>
<evidence type="ECO:0000313" key="12">
    <source>
        <dbReference type="EMBL" id="EFI94350.1"/>
    </source>
</evidence>
<dbReference type="eggNOG" id="KOG1238">
    <property type="taxonomic scope" value="Eukaryota"/>
</dbReference>
<dbReference type="PANTHER" id="PTHR11552">
    <property type="entry name" value="GLUCOSE-METHANOL-CHOLINE GMC OXIDOREDUCTASE"/>
    <property type="match status" value="1"/>
</dbReference>
<comment type="similarity">
    <text evidence="2">Belongs to the GMC oxidoreductase family.</text>
</comment>
<evidence type="ECO:0000259" key="10">
    <source>
        <dbReference type="Pfam" id="PF00732"/>
    </source>
</evidence>
<evidence type="ECO:0000256" key="9">
    <source>
        <dbReference type="SAM" id="SignalP"/>
    </source>
</evidence>
<dbReference type="AlphaFoldDB" id="D8QBF8"/>
<dbReference type="PANTHER" id="PTHR11552:SF218">
    <property type="entry name" value="GLUCOSE-METHANOL-CHOLINE OXIDOREDUCTASE N-TERMINAL DOMAIN-CONTAINING PROTEIN"/>
    <property type="match status" value="1"/>
</dbReference>
<feature type="domain" description="Glucose-methanol-choline oxidoreductase C-terminal" evidence="11">
    <location>
        <begin position="475"/>
        <end position="609"/>
    </location>
</feature>
<dbReference type="Gene3D" id="3.50.50.60">
    <property type="entry name" value="FAD/NAD(P)-binding domain"/>
    <property type="match status" value="1"/>
</dbReference>
<dbReference type="Pfam" id="PF00732">
    <property type="entry name" value="GMC_oxred_N"/>
    <property type="match status" value="1"/>
</dbReference>
<feature type="signal peptide" evidence="9">
    <location>
        <begin position="1"/>
        <end position="20"/>
    </location>
</feature>
<evidence type="ECO:0000256" key="8">
    <source>
        <dbReference type="SAM" id="MobiDB-lite"/>
    </source>
</evidence>
<feature type="domain" description="Glucose-methanol-choline oxidoreductase N-terminal" evidence="10">
    <location>
        <begin position="37"/>
        <end position="358"/>
    </location>
</feature>
<keyword evidence="4 7" id="KW-0274">FAD</keyword>
<keyword evidence="9" id="KW-0732">Signal</keyword>
<dbReference type="SUPFAM" id="SSF51905">
    <property type="entry name" value="FAD/NAD(P)-binding domain"/>
    <property type="match status" value="1"/>
</dbReference>
<gene>
    <name evidence="12" type="ORF">SCHCODRAFT_69397</name>
</gene>
<evidence type="ECO:0000259" key="11">
    <source>
        <dbReference type="Pfam" id="PF05199"/>
    </source>
</evidence>
<dbReference type="STRING" id="578458.D8QBF8"/>
<evidence type="ECO:0000256" key="4">
    <source>
        <dbReference type="ARBA" id="ARBA00022827"/>
    </source>
</evidence>
<evidence type="ECO:0000256" key="5">
    <source>
        <dbReference type="ARBA" id="ARBA00023002"/>
    </source>
</evidence>
<organism evidence="13">
    <name type="scientific">Schizophyllum commune (strain H4-8 / FGSC 9210)</name>
    <name type="common">Split gill fungus</name>
    <dbReference type="NCBI Taxonomy" id="578458"/>
    <lineage>
        <taxon>Eukaryota</taxon>
        <taxon>Fungi</taxon>
        <taxon>Dikarya</taxon>
        <taxon>Basidiomycota</taxon>
        <taxon>Agaricomycotina</taxon>
        <taxon>Agaricomycetes</taxon>
        <taxon>Agaricomycetidae</taxon>
        <taxon>Agaricales</taxon>
        <taxon>Schizophyllaceae</taxon>
        <taxon>Schizophyllum</taxon>
    </lineage>
</organism>
<reference evidence="12 13" key="1">
    <citation type="journal article" date="2010" name="Nat. Biotechnol.">
        <title>Genome sequence of the model mushroom Schizophyllum commune.</title>
        <authorList>
            <person name="Ohm R.A."/>
            <person name="de Jong J.F."/>
            <person name="Lugones L.G."/>
            <person name="Aerts A."/>
            <person name="Kothe E."/>
            <person name="Stajich J.E."/>
            <person name="de Vries R.P."/>
            <person name="Record E."/>
            <person name="Levasseur A."/>
            <person name="Baker S.E."/>
            <person name="Bartholomew K.A."/>
            <person name="Coutinho P.M."/>
            <person name="Erdmann S."/>
            <person name="Fowler T.J."/>
            <person name="Gathman A.C."/>
            <person name="Lombard V."/>
            <person name="Henrissat B."/>
            <person name="Knabe N."/>
            <person name="Kuees U."/>
            <person name="Lilly W.W."/>
            <person name="Lindquist E."/>
            <person name="Lucas S."/>
            <person name="Magnuson J.K."/>
            <person name="Piumi F."/>
            <person name="Raudaskoski M."/>
            <person name="Salamov A."/>
            <person name="Schmutz J."/>
            <person name="Schwarze F.W.M.R."/>
            <person name="vanKuyk P.A."/>
            <person name="Horton J.S."/>
            <person name="Grigoriev I.V."/>
            <person name="Woesten H.A.B."/>
        </authorList>
    </citation>
    <scope>NUCLEOTIDE SEQUENCE [LARGE SCALE GENOMIC DNA]</scope>
    <source>
        <strain evidence="13">H4-8 / FGSC 9210</strain>
    </source>
</reference>
<evidence type="ECO:0000256" key="3">
    <source>
        <dbReference type="ARBA" id="ARBA00022630"/>
    </source>
</evidence>
<feature type="active site" description="Proton acceptor" evidence="6">
    <location>
        <position position="600"/>
    </location>
</feature>
<evidence type="ECO:0000256" key="1">
    <source>
        <dbReference type="ARBA" id="ARBA00001974"/>
    </source>
</evidence>
<keyword evidence="13" id="KW-1185">Reference proteome</keyword>
<dbReference type="VEuPathDB" id="FungiDB:SCHCODRAFT_02511180"/>
<evidence type="ECO:0000256" key="2">
    <source>
        <dbReference type="ARBA" id="ARBA00010790"/>
    </source>
</evidence>
<sequence length="671" mass="70471">MRSTTSTLALALCALPLATASASHSARGIVDAADDEYDFVIVGGGLAGLVLASRLSEDSNHTVLVLEAGGTGDDVADRINTPAETYQNGLVKSEYDWAYSTTAQSGINGHEASWPRGKVLGGSSAINGMYMVRPSEVEINAWHDIVAEDDEDGAQYWTWDALHKAMNKAETYSPPSSDIASLARIDDDSSVHGSDGPLHVSYPGYSFEAVSQYQSALESLGVPHNPSPDGGQTHGTFVTTSSINPANWTRSYSRSAYLDPLPPRDNLHVLPNAHGLKINFDTSNADNVTATGVDYSTDYGVSTKTVKVNKEVILAGGVIGSPQLLMVSGVGPSDVLSSAGVEKVVELPGVGSHLIDHLGSAIIYSTSVDTAGHLFKNGETSAEFLSFVNSATAYVNMTAIMGADAVAQLKSDVLAALDDSVNNLVGSYPDEVKEGYKSIYQFSANMLDETVGGIELLLNLMGDGYVGITAAIQHPFSEGRLTINSTSAFDYPVIDPQYLSHTADLQILRAGFKFARQVAQSDALSSVFGDESTPGSNVQSDDDWDAWIKDNVYTEYHPSSTCAMMPKSKGGVVDARLRVYGTANVRVADSSVFPVSLACHLMAPTYGVAEQAADIIRATYNGGRVSGTGTASGSGSEQTSDSQDDNNNGAMAVGPAGLAVVLSAVVALMAL</sequence>
<feature type="active site" description="Proton donor" evidence="6">
    <location>
        <position position="557"/>
    </location>
</feature>
<dbReference type="RefSeq" id="XP_003029253.1">
    <property type="nucleotide sequence ID" value="XM_003029207.1"/>
</dbReference>
<dbReference type="OrthoDB" id="269227at2759"/>
<dbReference type="InterPro" id="IPR036188">
    <property type="entry name" value="FAD/NAD-bd_sf"/>
</dbReference>
<protein>
    <submittedName>
        <fullName evidence="12">GMC oxidoreductase</fullName>
    </submittedName>
</protein>
<name>D8QBF8_SCHCM</name>
<accession>D8QBF8</accession>
<keyword evidence="3" id="KW-0285">Flavoprotein</keyword>
<dbReference type="InterPro" id="IPR027424">
    <property type="entry name" value="Glucose_Oxidase_domain_2"/>
</dbReference>
<dbReference type="PIRSF" id="PIRSF000137">
    <property type="entry name" value="Alcohol_oxidase"/>
    <property type="match status" value="1"/>
</dbReference>
<dbReference type="InterPro" id="IPR012132">
    <property type="entry name" value="GMC_OxRdtase"/>
</dbReference>
<dbReference type="KEGG" id="scm:SCHCO_02511180"/>
<dbReference type="GO" id="GO:0016614">
    <property type="term" value="F:oxidoreductase activity, acting on CH-OH group of donors"/>
    <property type="evidence" value="ECO:0007669"/>
    <property type="project" value="InterPro"/>
</dbReference>
<dbReference type="GO" id="GO:0050660">
    <property type="term" value="F:flavin adenine dinucleotide binding"/>
    <property type="evidence" value="ECO:0007669"/>
    <property type="project" value="InterPro"/>
</dbReference>
<feature type="region of interest" description="Disordered" evidence="8">
    <location>
        <begin position="627"/>
        <end position="649"/>
    </location>
</feature>
<evidence type="ECO:0000256" key="6">
    <source>
        <dbReference type="PIRSR" id="PIRSR000137-1"/>
    </source>
</evidence>